<keyword evidence="3" id="KW-0378">Hydrolase</keyword>
<dbReference type="Pfam" id="PF07519">
    <property type="entry name" value="Tannase"/>
    <property type="match status" value="1"/>
</dbReference>
<organism evidence="5 6">
    <name type="scientific">Actinoallomurus oryzae</name>
    <dbReference type="NCBI Taxonomy" id="502180"/>
    <lineage>
        <taxon>Bacteria</taxon>
        <taxon>Bacillati</taxon>
        <taxon>Actinomycetota</taxon>
        <taxon>Actinomycetes</taxon>
        <taxon>Streptosporangiales</taxon>
        <taxon>Thermomonosporaceae</taxon>
        <taxon>Actinoallomurus</taxon>
    </lineage>
</organism>
<evidence type="ECO:0000313" key="5">
    <source>
        <dbReference type="EMBL" id="GAA4517594.1"/>
    </source>
</evidence>
<comment type="caution">
    <text evidence="5">The sequence shown here is derived from an EMBL/GenBank/DDBJ whole genome shotgun (WGS) entry which is preliminary data.</text>
</comment>
<gene>
    <name evidence="5" type="ORF">GCM10023191_090320</name>
</gene>
<dbReference type="Proteomes" id="UP001500503">
    <property type="component" value="Unassembled WGS sequence"/>
</dbReference>
<evidence type="ECO:0000256" key="2">
    <source>
        <dbReference type="ARBA" id="ARBA00022729"/>
    </source>
</evidence>
<dbReference type="PANTHER" id="PTHR33938:SF15">
    <property type="entry name" value="FERULOYL ESTERASE B-RELATED"/>
    <property type="match status" value="1"/>
</dbReference>
<name>A0ABP8R3X4_9ACTN</name>
<keyword evidence="1" id="KW-0719">Serine esterase</keyword>
<evidence type="ECO:0000256" key="1">
    <source>
        <dbReference type="ARBA" id="ARBA00022487"/>
    </source>
</evidence>
<dbReference type="RefSeq" id="WP_345474809.1">
    <property type="nucleotide sequence ID" value="NZ_BAABHF010000058.1"/>
</dbReference>
<keyword evidence="4" id="KW-1015">Disulfide bond</keyword>
<keyword evidence="6" id="KW-1185">Reference proteome</keyword>
<reference evidence="6" key="1">
    <citation type="journal article" date="2019" name="Int. J. Syst. Evol. Microbiol.">
        <title>The Global Catalogue of Microorganisms (GCM) 10K type strain sequencing project: providing services to taxonomists for standard genome sequencing and annotation.</title>
        <authorList>
            <consortium name="The Broad Institute Genomics Platform"/>
            <consortium name="The Broad Institute Genome Sequencing Center for Infectious Disease"/>
            <person name="Wu L."/>
            <person name="Ma J."/>
        </authorList>
    </citation>
    <scope>NUCLEOTIDE SEQUENCE [LARGE SCALE GENOMIC DNA]</scope>
    <source>
        <strain evidence="6">JCM 17933</strain>
    </source>
</reference>
<keyword evidence="2" id="KW-0732">Signal</keyword>
<dbReference type="PANTHER" id="PTHR33938">
    <property type="entry name" value="FERULOYL ESTERASE B-RELATED"/>
    <property type="match status" value="1"/>
</dbReference>
<evidence type="ECO:0000256" key="4">
    <source>
        <dbReference type="ARBA" id="ARBA00023157"/>
    </source>
</evidence>
<protein>
    <submittedName>
        <fullName evidence="5">Uncharacterized protein</fullName>
    </submittedName>
</protein>
<proteinExistence type="predicted"/>
<dbReference type="EMBL" id="BAABHF010000058">
    <property type="protein sequence ID" value="GAA4517594.1"/>
    <property type="molecule type" value="Genomic_DNA"/>
</dbReference>
<accession>A0ABP8R3X4</accession>
<sequence length="154" mass="17186">MPVPLSDLKFTVASFWKTVRSSSYLSAMDPDLGRFERSGGRLLLWHGYVLTPVMAWVESGRQPGTIVASKVANGTVTRTRPVYPYPTVARYDGTGSVDDAANFRPATPRQEPPVGYHWLGERLYSGDYQTRYAANGTRLVCRPSRTWLTARENG</sequence>
<evidence type="ECO:0000313" key="6">
    <source>
        <dbReference type="Proteomes" id="UP001500503"/>
    </source>
</evidence>
<evidence type="ECO:0000256" key="3">
    <source>
        <dbReference type="ARBA" id="ARBA00022801"/>
    </source>
</evidence>
<dbReference type="InterPro" id="IPR011118">
    <property type="entry name" value="Tannase/feruloyl_esterase"/>
</dbReference>